<comment type="caution">
    <text evidence="2">The sequence shown here is derived from an EMBL/GenBank/DDBJ whole genome shotgun (WGS) entry which is preliminary data.</text>
</comment>
<organism evidence="2 3">
    <name type="scientific">Gordonia humi</name>
    <dbReference type="NCBI Taxonomy" id="686429"/>
    <lineage>
        <taxon>Bacteria</taxon>
        <taxon>Bacillati</taxon>
        <taxon>Actinomycetota</taxon>
        <taxon>Actinomycetes</taxon>
        <taxon>Mycobacteriales</taxon>
        <taxon>Gordoniaceae</taxon>
        <taxon>Gordonia</taxon>
    </lineage>
</organism>
<feature type="compositionally biased region" description="Pro residues" evidence="1">
    <location>
        <begin position="103"/>
        <end position="125"/>
    </location>
</feature>
<name>A0A840EUK8_9ACTN</name>
<dbReference type="EMBL" id="JACIFP010000001">
    <property type="protein sequence ID" value="MBB4133526.1"/>
    <property type="molecule type" value="Genomic_DNA"/>
</dbReference>
<gene>
    <name evidence="2" type="ORF">BKA16_000078</name>
</gene>
<dbReference type="Proteomes" id="UP000551501">
    <property type="component" value="Unassembled WGS sequence"/>
</dbReference>
<dbReference type="RefSeq" id="WP_183368708.1">
    <property type="nucleotide sequence ID" value="NZ_BAABHL010000111.1"/>
</dbReference>
<proteinExistence type="predicted"/>
<sequence>MSGGRCWSSIVATPDERAALRLGSDAEWLVGCVLPEGHPGAHASDGRQGSHGRRRWLVWGDFARGAQMLRDEEPCPITALDGAPCLYYLGHSGAHRFGAPVPQVIPPQPAAPAPPQPSVPAPPRAPSRGFPPTEPWSAFDLDPEPATIPFPPLPKPPGWPHAPQPPVEPLAAGERTAMDQLFAELPSLAPADAPYVAPGTDAWTPPELPVPDVPVSDVPAPEPVMLDASSAQESPSADQEIAPPPVLAGPARFEPADVEAAEHRPVTIDNHFEPSLGDDAPGGATRVVYRDDPDASIMEVRASSDEALTTSILQVITSNDDPVRMGVPTTLRPISGPARTAEPVAGQLSGDDVKAMTEAVREAAQRLGTGPVTDDTHAISEALRDMAVSLARLADRFGK</sequence>
<feature type="compositionally biased region" description="Pro residues" evidence="1">
    <location>
        <begin position="146"/>
        <end position="168"/>
    </location>
</feature>
<evidence type="ECO:0000313" key="2">
    <source>
        <dbReference type="EMBL" id="MBB4133526.1"/>
    </source>
</evidence>
<accession>A0A840EUK8</accession>
<evidence type="ECO:0000313" key="3">
    <source>
        <dbReference type="Proteomes" id="UP000551501"/>
    </source>
</evidence>
<keyword evidence="3" id="KW-1185">Reference proteome</keyword>
<reference evidence="2 3" key="1">
    <citation type="submission" date="2020-08" db="EMBL/GenBank/DDBJ databases">
        <title>Sequencing the genomes of 1000 actinobacteria strains.</title>
        <authorList>
            <person name="Klenk H.-P."/>
        </authorList>
    </citation>
    <scope>NUCLEOTIDE SEQUENCE [LARGE SCALE GENOMIC DNA]</scope>
    <source>
        <strain evidence="2 3">DSM 45298</strain>
    </source>
</reference>
<feature type="region of interest" description="Disordered" evidence="1">
    <location>
        <begin position="100"/>
        <end position="169"/>
    </location>
</feature>
<dbReference type="PRINTS" id="PR01217">
    <property type="entry name" value="PRICHEXTENSN"/>
</dbReference>
<evidence type="ECO:0000256" key="1">
    <source>
        <dbReference type="SAM" id="MobiDB-lite"/>
    </source>
</evidence>
<protein>
    <submittedName>
        <fullName evidence="2">Uncharacterized protein</fullName>
    </submittedName>
</protein>
<dbReference type="AlphaFoldDB" id="A0A840EUK8"/>